<dbReference type="OrthoDB" id="9804157at2"/>
<dbReference type="Proteomes" id="UP000309133">
    <property type="component" value="Unassembled WGS sequence"/>
</dbReference>
<accession>A0A4S4FFF6</accession>
<proteinExistence type="predicted"/>
<name>A0A4S4FFF6_9MICO</name>
<dbReference type="AlphaFoldDB" id="A0A4S4FFF6"/>
<comment type="caution">
    <text evidence="2">The sequence shown here is derived from an EMBL/GenBank/DDBJ whole genome shotgun (WGS) entry which is preliminary data.</text>
</comment>
<dbReference type="EMBL" id="SSSM01000006">
    <property type="protein sequence ID" value="THG28718.1"/>
    <property type="molecule type" value="Genomic_DNA"/>
</dbReference>
<dbReference type="SUPFAM" id="SSF82649">
    <property type="entry name" value="SufE/NifU"/>
    <property type="match status" value="1"/>
</dbReference>
<dbReference type="RefSeq" id="WP_136429169.1">
    <property type="nucleotide sequence ID" value="NZ_SSSM01000006.1"/>
</dbReference>
<evidence type="ECO:0000259" key="1">
    <source>
        <dbReference type="Pfam" id="PF01592"/>
    </source>
</evidence>
<dbReference type="Gene3D" id="3.90.1010.10">
    <property type="match status" value="1"/>
</dbReference>
<protein>
    <submittedName>
        <fullName evidence="2">SUF system NifU family Fe-S cluster assembly protein</fullName>
    </submittedName>
</protein>
<evidence type="ECO:0000313" key="3">
    <source>
        <dbReference type="Proteomes" id="UP000309133"/>
    </source>
</evidence>
<keyword evidence="3" id="KW-1185">Reference proteome</keyword>
<sequence length="159" mass="16812">MTGSAALQGLYQQVILDHAKEKHGFGLRDGAAASSHQLNPTCGDEVTLRVHLGDADTVASISWEGQGCSISTASASILSDLVDDLPRPDVRLRIEAFRELMQSKGTIDGDEELLEDAVALSGVSRYVTRIKCAMLPWVALEHALLEADGALGAEAGAAR</sequence>
<dbReference type="GO" id="GO:0016226">
    <property type="term" value="P:iron-sulfur cluster assembly"/>
    <property type="evidence" value="ECO:0007669"/>
    <property type="project" value="InterPro"/>
</dbReference>
<dbReference type="GO" id="GO:0005506">
    <property type="term" value="F:iron ion binding"/>
    <property type="evidence" value="ECO:0007669"/>
    <property type="project" value="InterPro"/>
</dbReference>
<dbReference type="GO" id="GO:0051536">
    <property type="term" value="F:iron-sulfur cluster binding"/>
    <property type="evidence" value="ECO:0007669"/>
    <property type="project" value="InterPro"/>
</dbReference>
<dbReference type="InterPro" id="IPR002871">
    <property type="entry name" value="NIF_FeS_clus_asmbl_NifU_N"/>
</dbReference>
<dbReference type="NCBIfam" id="TIGR01994">
    <property type="entry name" value="SUF_scaf_2"/>
    <property type="match status" value="1"/>
</dbReference>
<reference evidence="2 3" key="1">
    <citation type="submission" date="2019-04" db="EMBL/GenBank/DDBJ databases">
        <authorList>
            <person name="Jiang L."/>
        </authorList>
    </citation>
    <scope>NUCLEOTIDE SEQUENCE [LARGE SCALE GENOMIC DNA]</scope>
    <source>
        <strain evidence="2 3">YIM 131853</strain>
    </source>
</reference>
<gene>
    <name evidence="2" type="ORF">E6C64_18235</name>
</gene>
<feature type="domain" description="NIF system FeS cluster assembly NifU N-terminal" evidence="1">
    <location>
        <begin position="11"/>
        <end position="132"/>
    </location>
</feature>
<evidence type="ECO:0000313" key="2">
    <source>
        <dbReference type="EMBL" id="THG28718.1"/>
    </source>
</evidence>
<organism evidence="2 3">
    <name type="scientific">Naasia lichenicola</name>
    <dbReference type="NCBI Taxonomy" id="2565933"/>
    <lineage>
        <taxon>Bacteria</taxon>
        <taxon>Bacillati</taxon>
        <taxon>Actinomycetota</taxon>
        <taxon>Actinomycetes</taxon>
        <taxon>Micrococcales</taxon>
        <taxon>Microbacteriaceae</taxon>
        <taxon>Naasia</taxon>
    </lineage>
</organism>
<dbReference type="Pfam" id="PF01592">
    <property type="entry name" value="NifU_N"/>
    <property type="match status" value="1"/>
</dbReference>
<dbReference type="CDD" id="cd06664">
    <property type="entry name" value="IscU_like"/>
    <property type="match status" value="1"/>
</dbReference>